<dbReference type="InterPro" id="IPR016032">
    <property type="entry name" value="Sig_transdc_resp-reg_C-effctor"/>
</dbReference>
<keyword evidence="3" id="KW-0238">DNA-binding</keyword>
<evidence type="ECO:0000256" key="4">
    <source>
        <dbReference type="ARBA" id="ARBA00023163"/>
    </source>
</evidence>
<dbReference type="PROSITE" id="PS50110">
    <property type="entry name" value="RESPONSE_REGULATORY"/>
    <property type="match status" value="1"/>
</dbReference>
<dbReference type="CDD" id="cd06170">
    <property type="entry name" value="LuxR_C_like"/>
    <property type="match status" value="1"/>
</dbReference>
<dbReference type="SUPFAM" id="SSF52172">
    <property type="entry name" value="CheY-like"/>
    <property type="match status" value="1"/>
</dbReference>
<evidence type="ECO:0000259" key="6">
    <source>
        <dbReference type="PROSITE" id="PS50043"/>
    </source>
</evidence>
<dbReference type="SUPFAM" id="SSF46894">
    <property type="entry name" value="C-terminal effector domain of the bipartite response regulators"/>
    <property type="match status" value="1"/>
</dbReference>
<evidence type="ECO:0000256" key="5">
    <source>
        <dbReference type="PROSITE-ProRule" id="PRU00169"/>
    </source>
</evidence>
<dbReference type="InterPro" id="IPR000792">
    <property type="entry name" value="Tscrpt_reg_LuxR_C"/>
</dbReference>
<organism evidence="8 9">
    <name type="scientific">Streptomyces scabiei (strain 87.22)</name>
    <dbReference type="NCBI Taxonomy" id="680198"/>
    <lineage>
        <taxon>Bacteria</taxon>
        <taxon>Bacillati</taxon>
        <taxon>Actinomycetota</taxon>
        <taxon>Actinomycetes</taxon>
        <taxon>Kitasatosporales</taxon>
        <taxon>Streptomycetaceae</taxon>
        <taxon>Streptomyces</taxon>
    </lineage>
</organism>
<evidence type="ECO:0000313" key="8">
    <source>
        <dbReference type="EMBL" id="CBG68181.1"/>
    </source>
</evidence>
<dbReference type="KEGG" id="scb:SCAB_10041"/>
<dbReference type="AlphaFoldDB" id="C9Z3C4"/>
<dbReference type="CDD" id="cd17535">
    <property type="entry name" value="REC_NarL-like"/>
    <property type="match status" value="1"/>
</dbReference>
<feature type="modified residue" description="4-aspartylphosphate" evidence="5">
    <location>
        <position position="55"/>
    </location>
</feature>
<dbReference type="InterPro" id="IPR058245">
    <property type="entry name" value="NreC/VraR/RcsB-like_REC"/>
</dbReference>
<dbReference type="HOGENOM" id="CLU_000445_90_10_11"/>
<keyword evidence="4" id="KW-0804">Transcription</keyword>
<protein>
    <submittedName>
        <fullName evidence="8">Putative two-component system response regulator</fullName>
    </submittedName>
</protein>
<dbReference type="InterPro" id="IPR011006">
    <property type="entry name" value="CheY-like_superfamily"/>
</dbReference>
<evidence type="ECO:0000256" key="1">
    <source>
        <dbReference type="ARBA" id="ARBA00022553"/>
    </source>
</evidence>
<dbReference type="GeneID" id="24311146"/>
<dbReference type="PROSITE" id="PS50043">
    <property type="entry name" value="HTH_LUXR_2"/>
    <property type="match status" value="1"/>
</dbReference>
<dbReference type="Proteomes" id="UP000001444">
    <property type="component" value="Chromosome"/>
</dbReference>
<name>C9Z3C4_STRSW</name>
<evidence type="ECO:0000313" key="9">
    <source>
        <dbReference type="Proteomes" id="UP000001444"/>
    </source>
</evidence>
<evidence type="ECO:0000256" key="2">
    <source>
        <dbReference type="ARBA" id="ARBA00023015"/>
    </source>
</evidence>
<dbReference type="RefSeq" id="WP_012998911.1">
    <property type="nucleotide sequence ID" value="NC_013929.1"/>
</dbReference>
<reference evidence="8 9" key="1">
    <citation type="journal article" date="2010" name="Mol. Plant Microbe Interact.">
        <title>Streptomyces scabies 87-22 contains a coronafacic acid-like biosynthetic cluster that contributes to plant-microbe interactions.</title>
        <authorList>
            <person name="Bignell D.R."/>
            <person name="Seipke R.F."/>
            <person name="Huguet-Tapia J.C."/>
            <person name="Chambers A.H."/>
            <person name="Parry R.J."/>
            <person name="Loria R."/>
        </authorList>
    </citation>
    <scope>NUCLEOTIDE SEQUENCE [LARGE SCALE GENOMIC DNA]</scope>
    <source>
        <strain evidence="8 9">87.22</strain>
    </source>
</reference>
<dbReference type="Gene3D" id="3.40.50.2300">
    <property type="match status" value="1"/>
</dbReference>
<sequence>MTVSVLLADDQDMVRSSMRIMIDVEADLKVVGEASDGEAAIGMAARLRPDVVVMDIRMPRMDGVAATRSIRSASSPPAVLALTTFDLDEYLFGTLRAGAAGFVLKQDSAATLLEGIRAVARGEGFVSPGPTRRLIERVSVPEDTPYQLPAEVTRRERDVLALLGRAMSNTQIAHRLHIEESTVKYHVQNLLTKLDARTRVQAALIASRAGMVPDSSGDGQR</sequence>
<dbReference type="GO" id="GO:0000160">
    <property type="term" value="P:phosphorelay signal transduction system"/>
    <property type="evidence" value="ECO:0007669"/>
    <property type="project" value="InterPro"/>
</dbReference>
<feature type="domain" description="HTH luxR-type" evidence="6">
    <location>
        <begin position="145"/>
        <end position="210"/>
    </location>
</feature>
<dbReference type="STRING" id="680198.SCAB_10041"/>
<dbReference type="GO" id="GO:0003677">
    <property type="term" value="F:DNA binding"/>
    <property type="evidence" value="ECO:0007669"/>
    <property type="project" value="UniProtKB-KW"/>
</dbReference>
<accession>C9Z3C4</accession>
<dbReference type="Pfam" id="PF00072">
    <property type="entry name" value="Response_reg"/>
    <property type="match status" value="1"/>
</dbReference>
<dbReference type="eggNOG" id="COG2197">
    <property type="taxonomic scope" value="Bacteria"/>
</dbReference>
<keyword evidence="2" id="KW-0805">Transcription regulation</keyword>
<dbReference type="InterPro" id="IPR039420">
    <property type="entry name" value="WalR-like"/>
</dbReference>
<evidence type="ECO:0000259" key="7">
    <source>
        <dbReference type="PROSITE" id="PS50110"/>
    </source>
</evidence>
<gene>
    <name evidence="8" type="ordered locus">SCAB_10041</name>
</gene>
<keyword evidence="9" id="KW-1185">Reference proteome</keyword>
<dbReference type="EMBL" id="FN554889">
    <property type="protein sequence ID" value="CBG68181.1"/>
    <property type="molecule type" value="Genomic_DNA"/>
</dbReference>
<dbReference type="PANTHER" id="PTHR43214">
    <property type="entry name" value="TWO-COMPONENT RESPONSE REGULATOR"/>
    <property type="match status" value="1"/>
</dbReference>
<dbReference type="GO" id="GO:0006355">
    <property type="term" value="P:regulation of DNA-templated transcription"/>
    <property type="evidence" value="ECO:0007669"/>
    <property type="project" value="InterPro"/>
</dbReference>
<dbReference type="SMART" id="SM00448">
    <property type="entry name" value="REC"/>
    <property type="match status" value="1"/>
</dbReference>
<proteinExistence type="predicted"/>
<dbReference type="PRINTS" id="PR00038">
    <property type="entry name" value="HTHLUXR"/>
</dbReference>
<dbReference type="Pfam" id="PF00196">
    <property type="entry name" value="GerE"/>
    <property type="match status" value="1"/>
</dbReference>
<evidence type="ECO:0000256" key="3">
    <source>
        <dbReference type="ARBA" id="ARBA00023125"/>
    </source>
</evidence>
<dbReference type="InterPro" id="IPR001789">
    <property type="entry name" value="Sig_transdc_resp-reg_receiver"/>
</dbReference>
<keyword evidence="1 5" id="KW-0597">Phosphoprotein</keyword>
<dbReference type="PANTHER" id="PTHR43214:SF24">
    <property type="entry name" value="TRANSCRIPTIONAL REGULATORY PROTEIN NARL-RELATED"/>
    <property type="match status" value="1"/>
</dbReference>
<dbReference type="SMART" id="SM00421">
    <property type="entry name" value="HTH_LUXR"/>
    <property type="match status" value="1"/>
</dbReference>
<feature type="domain" description="Response regulatory" evidence="7">
    <location>
        <begin position="4"/>
        <end position="120"/>
    </location>
</feature>